<evidence type="ECO:0000256" key="1">
    <source>
        <dbReference type="SAM" id="MobiDB-lite"/>
    </source>
</evidence>
<protein>
    <recommendedName>
        <fullName evidence="4">Transposase</fullName>
    </recommendedName>
</protein>
<organism evidence="2 3">
    <name type="scientific">Tanacetum coccineum</name>
    <dbReference type="NCBI Taxonomy" id="301880"/>
    <lineage>
        <taxon>Eukaryota</taxon>
        <taxon>Viridiplantae</taxon>
        <taxon>Streptophyta</taxon>
        <taxon>Embryophyta</taxon>
        <taxon>Tracheophyta</taxon>
        <taxon>Spermatophyta</taxon>
        <taxon>Magnoliopsida</taxon>
        <taxon>eudicotyledons</taxon>
        <taxon>Gunneridae</taxon>
        <taxon>Pentapetalae</taxon>
        <taxon>asterids</taxon>
        <taxon>campanulids</taxon>
        <taxon>Asterales</taxon>
        <taxon>Asteraceae</taxon>
        <taxon>Asteroideae</taxon>
        <taxon>Anthemideae</taxon>
        <taxon>Anthemidinae</taxon>
        <taxon>Tanacetum</taxon>
    </lineage>
</organism>
<evidence type="ECO:0000313" key="2">
    <source>
        <dbReference type="EMBL" id="GJT80279.1"/>
    </source>
</evidence>
<proteinExistence type="predicted"/>
<dbReference type="EMBL" id="BQNB010018976">
    <property type="protein sequence ID" value="GJT80279.1"/>
    <property type="molecule type" value="Genomic_DNA"/>
</dbReference>
<evidence type="ECO:0000313" key="3">
    <source>
        <dbReference type="Proteomes" id="UP001151760"/>
    </source>
</evidence>
<comment type="caution">
    <text evidence="2">The sequence shown here is derived from an EMBL/GenBank/DDBJ whole genome shotgun (WGS) entry which is preliminary data.</text>
</comment>
<feature type="region of interest" description="Disordered" evidence="1">
    <location>
        <begin position="316"/>
        <end position="336"/>
    </location>
</feature>
<accession>A0ABQ5GYC8</accession>
<reference evidence="2" key="1">
    <citation type="journal article" date="2022" name="Int. J. Mol. Sci.">
        <title>Draft Genome of Tanacetum Coccineum: Genomic Comparison of Closely Related Tanacetum-Family Plants.</title>
        <authorList>
            <person name="Yamashiro T."/>
            <person name="Shiraishi A."/>
            <person name="Nakayama K."/>
            <person name="Satake H."/>
        </authorList>
    </citation>
    <scope>NUCLEOTIDE SEQUENCE</scope>
</reference>
<keyword evidence="3" id="KW-1185">Reference proteome</keyword>
<name>A0ABQ5GYC8_9ASTR</name>
<feature type="compositionally biased region" description="Low complexity" evidence="1">
    <location>
        <begin position="323"/>
        <end position="335"/>
    </location>
</feature>
<feature type="region of interest" description="Disordered" evidence="1">
    <location>
        <begin position="101"/>
        <end position="135"/>
    </location>
</feature>
<reference evidence="2" key="2">
    <citation type="submission" date="2022-01" db="EMBL/GenBank/DDBJ databases">
        <authorList>
            <person name="Yamashiro T."/>
            <person name="Shiraishi A."/>
            <person name="Satake H."/>
            <person name="Nakayama K."/>
        </authorList>
    </citation>
    <scope>NUCLEOTIDE SEQUENCE</scope>
</reference>
<evidence type="ECO:0008006" key="4">
    <source>
        <dbReference type="Google" id="ProtNLM"/>
    </source>
</evidence>
<dbReference type="InterPro" id="IPR004242">
    <property type="entry name" value="Transposase_21"/>
</dbReference>
<dbReference type="Pfam" id="PF02992">
    <property type="entry name" value="Transposase_21"/>
    <property type="match status" value="1"/>
</dbReference>
<gene>
    <name evidence="2" type="ORF">Tco_1054621</name>
</gene>
<dbReference type="Proteomes" id="UP001151760">
    <property type="component" value="Unassembled WGS sequence"/>
</dbReference>
<sequence length="599" mass="67891">MDAVLQDISANMSLLPQLNTTGPQPAQTTGPNNEFEELLSRSTQKLYPSCDMTTLEFTTEISHVKAFHKITDAGFNKILALLQKACPPSKGYNFPSSYMKSEDIQRSEDNPKRHDCQSAKRVDYKDSKETKGEGKMNHPCDGKAWKYFDMIKPEFSCDPRNVRLGLAADGFNPFGMMSQNYSMWPVILTTYNTPPWMCMKESSLMLTMLIPGPKSPAKDIDVYLQPLIKELQELWKELRKTCYGESPDNVGTGNTKYSKTPLQDLARQPRGWKVVEHVYHRDVAESDPDVIHGSSSSHVTLSVGLTNVEHTDLSTNDQATEVDAPPVNDDNANANEDNEDDVAAHVLDDDDVVVSDDDEVNLYYMACVGPSYHGGDAGGDPPNRPNRPVPTQCQSSMPRIETGSEALRKAYRKNKKQPLPIGFDVTDLGTYHPIGDYSSMLNTLMGETIRPLPFNCDYFNLAHWYANQEKVVVGDNVYTVGDRVKLGLELKLRVLWRKAKNRIKANHFTRYPSAEVAKNHLPPPNKFRHGHYEDLIETWRKTHSEPKSGRWKSKENKQRYVIANEGHARSDTEQKDKTNELLRKASWRRLIKRERSLLL</sequence>
<feature type="region of interest" description="Disordered" evidence="1">
    <location>
        <begin position="374"/>
        <end position="397"/>
    </location>
</feature>